<comment type="caution">
    <text evidence="4">The sequence shown here is derived from an EMBL/GenBank/DDBJ whole genome shotgun (WGS) entry which is preliminary data.</text>
</comment>
<dbReference type="RefSeq" id="WP_326014590.1">
    <property type="nucleotide sequence ID" value="NZ_JAOZYC010000024.1"/>
</dbReference>
<feature type="domain" description="Ketoreductase" evidence="3">
    <location>
        <begin position="14"/>
        <end position="201"/>
    </location>
</feature>
<evidence type="ECO:0000256" key="1">
    <source>
        <dbReference type="ARBA" id="ARBA00023002"/>
    </source>
</evidence>
<organism evidence="4 5">
    <name type="scientific">Streptomyces endophyticus</name>
    <dbReference type="NCBI Taxonomy" id="714166"/>
    <lineage>
        <taxon>Bacteria</taxon>
        <taxon>Bacillati</taxon>
        <taxon>Actinomycetota</taxon>
        <taxon>Actinomycetes</taxon>
        <taxon>Kitasatosporales</taxon>
        <taxon>Streptomycetaceae</taxon>
        <taxon>Streptomyces</taxon>
    </lineage>
</organism>
<reference evidence="4 5" key="1">
    <citation type="submission" date="2022-10" db="EMBL/GenBank/DDBJ databases">
        <authorList>
            <person name="Xie J."/>
            <person name="Shen N."/>
        </authorList>
    </citation>
    <scope>NUCLEOTIDE SEQUENCE [LARGE SCALE GENOMIC DNA]</scope>
    <source>
        <strain evidence="4 5">YIM65594</strain>
    </source>
</reference>
<dbReference type="InterPro" id="IPR057326">
    <property type="entry name" value="KR_dom"/>
</dbReference>
<dbReference type="PANTHER" id="PTHR10366:SF564">
    <property type="entry name" value="STEROL-4-ALPHA-CARBOXYLATE 3-DEHYDROGENASE, DECARBOXYLATING"/>
    <property type="match status" value="1"/>
</dbReference>
<dbReference type="InterPro" id="IPR036291">
    <property type="entry name" value="NAD(P)-bd_dom_sf"/>
</dbReference>
<gene>
    <name evidence="4" type="ORF">OKJ99_05435</name>
</gene>
<accession>A0ABU6F0E6</accession>
<dbReference type="EMBL" id="JAOZYC010000024">
    <property type="protein sequence ID" value="MEB8336958.1"/>
    <property type="molecule type" value="Genomic_DNA"/>
</dbReference>
<dbReference type="Proteomes" id="UP001354931">
    <property type="component" value="Unassembled WGS sequence"/>
</dbReference>
<dbReference type="SMART" id="SM00822">
    <property type="entry name" value="PKS_KR"/>
    <property type="match status" value="1"/>
</dbReference>
<keyword evidence="5" id="KW-1185">Reference proteome</keyword>
<dbReference type="Gene3D" id="3.40.50.720">
    <property type="entry name" value="NAD(P)-binding Rossmann-like Domain"/>
    <property type="match status" value="1"/>
</dbReference>
<name>A0ABU6F0E6_9ACTN</name>
<keyword evidence="1" id="KW-0560">Oxidoreductase</keyword>
<evidence type="ECO:0000259" key="3">
    <source>
        <dbReference type="SMART" id="SM00822"/>
    </source>
</evidence>
<dbReference type="InterPro" id="IPR050425">
    <property type="entry name" value="NAD(P)_dehydrat-like"/>
</dbReference>
<dbReference type="SUPFAM" id="SSF51735">
    <property type="entry name" value="NAD(P)-binding Rossmann-fold domains"/>
    <property type="match status" value="1"/>
</dbReference>
<dbReference type="Pfam" id="PF01370">
    <property type="entry name" value="Epimerase"/>
    <property type="match status" value="1"/>
</dbReference>
<proteinExistence type="inferred from homology"/>
<evidence type="ECO:0000313" key="4">
    <source>
        <dbReference type="EMBL" id="MEB8336958.1"/>
    </source>
</evidence>
<dbReference type="InterPro" id="IPR001509">
    <property type="entry name" value="Epimerase_deHydtase"/>
</dbReference>
<protein>
    <submittedName>
        <fullName evidence="4">Aldehyde reductase</fullName>
    </submittedName>
</protein>
<evidence type="ECO:0000313" key="5">
    <source>
        <dbReference type="Proteomes" id="UP001354931"/>
    </source>
</evidence>
<comment type="similarity">
    <text evidence="2">Belongs to the NAD(P)-dependent epimerase/dehydratase family. Dihydroflavonol-4-reductase subfamily.</text>
</comment>
<dbReference type="CDD" id="cd05227">
    <property type="entry name" value="AR_SDR_e"/>
    <property type="match status" value="1"/>
</dbReference>
<dbReference type="PANTHER" id="PTHR10366">
    <property type="entry name" value="NAD DEPENDENT EPIMERASE/DEHYDRATASE"/>
    <property type="match status" value="1"/>
</dbReference>
<sequence>MSTEDFTLSFPQEEKVLVTGGSGFVGSHTVVRLLREGHRVRVAVRGPAQQAQVRAALKQTGVDPADRLEFAVADLSADAGWAQAMDGIAHVLHHASPFPPAPPETEDEVILPARDGALRVLAAARGAGIPRVVMTSSFAAIGYTLTPDDHYTEENWTDPDTPGLPAYHKSKVLAEAAAWDYVRSNGGIELTVVNPTGIFGPQLVDRPSGSIGLIKALLSGGMSSAVPVWNFGVVDVRDVVDLHLRAMLHPKAAGERFLANSGSSSLFKIANILRERFPAMADRLPATELTIDQVREAAKAEPALRDAAVLEGRTPDISHEKASSVLGWEPLDVKDSIVATAESLIELGAVTLPGSGGPTS</sequence>
<evidence type="ECO:0000256" key="2">
    <source>
        <dbReference type="ARBA" id="ARBA00023445"/>
    </source>
</evidence>